<sequence>MLATNSRIPAVYSGAEDDFARYRDVVAEIFAHHRRTATPGTDGAACSCGGAWPCREEVLAAELLDWI</sequence>
<dbReference type="OrthoDB" id="4350833at2"/>
<reference evidence="1 2" key="1">
    <citation type="submission" date="2017-03" db="EMBL/GenBank/DDBJ databases">
        <title>Draft genome sequence of Streptomyces scabrisporus NF3, endophyte isolated from Amphipterygium adstringens.</title>
        <authorList>
            <person name="Vazquez M."/>
            <person name="Ceapa C.D."/>
            <person name="Rodriguez Luna D."/>
            <person name="Sanchez Esquivel S."/>
        </authorList>
    </citation>
    <scope>NUCLEOTIDE SEQUENCE [LARGE SCALE GENOMIC DNA]</scope>
    <source>
        <strain evidence="1 2">NF3</strain>
    </source>
</reference>
<accession>A0A1T3NV16</accession>
<evidence type="ECO:0000313" key="1">
    <source>
        <dbReference type="EMBL" id="OPC80605.1"/>
    </source>
</evidence>
<name>A0A1T3NV16_9ACTN</name>
<dbReference type="RefSeq" id="WP_078974864.1">
    <property type="nucleotide sequence ID" value="NZ_MWQN01000001.1"/>
</dbReference>
<keyword evidence="2" id="KW-1185">Reference proteome</keyword>
<gene>
    <name evidence="1" type="ORF">B4N89_06215</name>
</gene>
<proteinExistence type="predicted"/>
<evidence type="ECO:0000313" key="2">
    <source>
        <dbReference type="Proteomes" id="UP000190037"/>
    </source>
</evidence>
<organism evidence="1 2">
    <name type="scientific">Embleya scabrispora</name>
    <dbReference type="NCBI Taxonomy" id="159449"/>
    <lineage>
        <taxon>Bacteria</taxon>
        <taxon>Bacillati</taxon>
        <taxon>Actinomycetota</taxon>
        <taxon>Actinomycetes</taxon>
        <taxon>Kitasatosporales</taxon>
        <taxon>Streptomycetaceae</taxon>
        <taxon>Embleya</taxon>
    </lineage>
</organism>
<comment type="caution">
    <text evidence="1">The sequence shown here is derived from an EMBL/GenBank/DDBJ whole genome shotgun (WGS) entry which is preliminary data.</text>
</comment>
<dbReference type="EMBL" id="MWQN01000001">
    <property type="protein sequence ID" value="OPC80605.1"/>
    <property type="molecule type" value="Genomic_DNA"/>
</dbReference>
<protein>
    <submittedName>
        <fullName evidence="1">Uncharacterized protein</fullName>
    </submittedName>
</protein>
<dbReference type="Proteomes" id="UP000190037">
    <property type="component" value="Unassembled WGS sequence"/>
</dbReference>
<dbReference type="AlphaFoldDB" id="A0A1T3NV16"/>